<dbReference type="InterPro" id="IPR003439">
    <property type="entry name" value="ABC_transporter-like_ATP-bd"/>
</dbReference>
<evidence type="ECO:0000313" key="9">
    <source>
        <dbReference type="EMBL" id="SPL62361.1"/>
    </source>
</evidence>
<keyword evidence="6" id="KW-0547">Nucleotide-binding</keyword>
<evidence type="ECO:0000313" key="10">
    <source>
        <dbReference type="Proteomes" id="UP000246073"/>
    </source>
</evidence>
<name>A0A2P9HE61_9HYPH</name>
<feature type="domain" description="ABC transporter" evidence="8">
    <location>
        <begin position="64"/>
        <end position="300"/>
    </location>
</feature>
<reference evidence="10" key="1">
    <citation type="submission" date="2017-12" db="EMBL/GenBank/DDBJ databases">
        <authorList>
            <person name="Diaz M."/>
        </authorList>
    </citation>
    <scope>NUCLEOTIDE SEQUENCE [LARGE SCALE GENOMIC DNA]</scope>
    <source>
        <strain evidence="10">FI11154</strain>
    </source>
</reference>
<evidence type="ECO:0000256" key="4">
    <source>
        <dbReference type="ARBA" id="ARBA00022597"/>
    </source>
</evidence>
<evidence type="ECO:0000256" key="3">
    <source>
        <dbReference type="ARBA" id="ARBA00022448"/>
    </source>
</evidence>
<dbReference type="InterPro" id="IPR017871">
    <property type="entry name" value="ABC_transporter-like_CS"/>
</dbReference>
<dbReference type="GO" id="GO:0016887">
    <property type="term" value="F:ATP hydrolysis activity"/>
    <property type="evidence" value="ECO:0007669"/>
    <property type="project" value="InterPro"/>
</dbReference>
<evidence type="ECO:0000256" key="1">
    <source>
        <dbReference type="ARBA" id="ARBA00004533"/>
    </source>
</evidence>
<comment type="subcellular location">
    <subcellularLocation>
        <location evidence="1">Cell inner membrane</location>
    </subcellularLocation>
</comment>
<evidence type="ECO:0000256" key="6">
    <source>
        <dbReference type="ARBA" id="ARBA00022741"/>
    </source>
</evidence>
<dbReference type="PANTHER" id="PTHR43790">
    <property type="entry name" value="CARBOHYDRATE TRANSPORT ATP-BINDING PROTEIN MG119-RELATED"/>
    <property type="match status" value="1"/>
</dbReference>
<proteinExistence type="inferred from homology"/>
<keyword evidence="5" id="KW-0677">Repeat</keyword>
<evidence type="ECO:0000259" key="8">
    <source>
        <dbReference type="PROSITE" id="PS50893"/>
    </source>
</evidence>
<dbReference type="EMBL" id="OOFM01000002">
    <property type="protein sequence ID" value="SPL62361.1"/>
    <property type="molecule type" value="Genomic_DNA"/>
</dbReference>
<keyword evidence="3" id="KW-0813">Transport</keyword>
<protein>
    <submittedName>
        <fullName evidence="9">Ribose ABC transport system, ATP-binding protein RbsA (TC 3.A.1.2.1)</fullName>
    </submittedName>
</protein>
<feature type="domain" description="ABC transporter" evidence="8">
    <location>
        <begin position="314"/>
        <end position="558"/>
    </location>
</feature>
<keyword evidence="4" id="KW-0762">Sugar transport</keyword>
<evidence type="ECO:0000256" key="7">
    <source>
        <dbReference type="ARBA" id="ARBA00022840"/>
    </source>
</evidence>
<dbReference type="PANTHER" id="PTHR43790:SF9">
    <property type="entry name" value="GALACTOFURANOSE TRANSPORTER ATP-BINDING PROTEIN YTFR"/>
    <property type="match status" value="1"/>
</dbReference>
<dbReference type="Pfam" id="PF00005">
    <property type="entry name" value="ABC_tran"/>
    <property type="match status" value="2"/>
</dbReference>
<dbReference type="PROSITE" id="PS50893">
    <property type="entry name" value="ABC_TRANSPORTER_2"/>
    <property type="match status" value="2"/>
</dbReference>
<dbReference type="InterPro" id="IPR050107">
    <property type="entry name" value="ABC_carbohydrate_import_ATPase"/>
</dbReference>
<evidence type="ECO:0000256" key="5">
    <source>
        <dbReference type="ARBA" id="ARBA00022737"/>
    </source>
</evidence>
<organism evidence="9 10">
    <name type="scientific">Ochrobactrum soli</name>
    <dbReference type="NCBI Taxonomy" id="2448455"/>
    <lineage>
        <taxon>Bacteria</taxon>
        <taxon>Pseudomonadati</taxon>
        <taxon>Pseudomonadota</taxon>
        <taxon>Alphaproteobacteria</taxon>
        <taxon>Hyphomicrobiales</taxon>
        <taxon>Brucellaceae</taxon>
        <taxon>Brucella/Ochrobactrum group</taxon>
        <taxon>Ochrobactrum</taxon>
    </lineage>
</organism>
<evidence type="ECO:0000256" key="2">
    <source>
        <dbReference type="ARBA" id="ARBA00005417"/>
    </source>
</evidence>
<accession>A0A2P9HE61</accession>
<dbReference type="SUPFAM" id="SSF52540">
    <property type="entry name" value="P-loop containing nucleoside triphosphate hydrolases"/>
    <property type="match status" value="2"/>
</dbReference>
<dbReference type="Gene3D" id="3.40.50.300">
    <property type="entry name" value="P-loop containing nucleotide triphosphate hydrolases"/>
    <property type="match status" value="2"/>
</dbReference>
<dbReference type="GO" id="GO:0005524">
    <property type="term" value="F:ATP binding"/>
    <property type="evidence" value="ECO:0007669"/>
    <property type="project" value="UniProtKB-KW"/>
</dbReference>
<dbReference type="InterPro" id="IPR027417">
    <property type="entry name" value="P-loop_NTPase"/>
</dbReference>
<dbReference type="AlphaFoldDB" id="A0A2P9HE61"/>
<dbReference type="PROSITE" id="PS00211">
    <property type="entry name" value="ABC_TRANSPORTER_1"/>
    <property type="match status" value="1"/>
</dbReference>
<comment type="similarity">
    <text evidence="2">Belongs to the ABC transporter superfamily.</text>
</comment>
<dbReference type="InterPro" id="IPR003593">
    <property type="entry name" value="AAA+_ATPase"/>
</dbReference>
<dbReference type="CDD" id="cd03215">
    <property type="entry name" value="ABC_Carb_Monos_II"/>
    <property type="match status" value="1"/>
</dbReference>
<dbReference type="SMART" id="SM00382">
    <property type="entry name" value="AAA"/>
    <property type="match status" value="2"/>
</dbReference>
<keyword evidence="7 9" id="KW-0067">ATP-binding</keyword>
<dbReference type="GO" id="GO:0005886">
    <property type="term" value="C:plasma membrane"/>
    <property type="evidence" value="ECO:0007669"/>
    <property type="project" value="UniProtKB-SubCell"/>
</dbReference>
<sequence>MHQQTQTRILPGSFVPPPKLLKSIRRQTHACHIRKDSAIIKIEDGVKLGGFRLDRNETEPASLLTAQGIEKRFGSMRALKGVDFSLNHREVHAIVGANGAGKSTLMRAIAGMHRIDSGSLTVDGHEVHFSSPRDAIAAGVSMVTQETSLAPHLSVLENIFLPEFAKPGRLNWANNRRQAIALIDELQISVGFSLDDEVGRLSMANRQLVEILKVLALNSKVIFLDEPTTSLSPYECDKLLELTRKLAERGHSLVLVTHRMEEIFAATDRLTVLREGATVVGGIRTDSIDANELIRLMVGRELSNIYAHHETRPIRTTRKILQVEELSAGSMVKDVSFDIAAGEIVGLGGLVGAGRTETVEAIFGLRPVERGSIKFAGEAFSPRSPLDSIRSGIGFIGEDRRTQGLIPDFSVRENLMLVQLSLQNHQLVDYKKSEARAHEVVSRLGLNLSRLNDANILKFSGGMQQKIIIARWLLASPRLLILDEPTRGVDIETRSTIYKALRELSDEGTAILVISSDFEELLGLSDRVVVLSDGRSVADVPIACLNTQRLTMLSAPRRSAHLIGAMLTRIAQQFNAGCMWLHYDDDYVFCLDSAHSEPVAGMLQKGDFFPFSATVLNQPENANITIATMRGKQGQAMGAIVLLTNDPAKLPLGSELDRIVHHSLHTSESVAA</sequence>
<dbReference type="CDD" id="cd03216">
    <property type="entry name" value="ABC_Carb_Monos_I"/>
    <property type="match status" value="1"/>
</dbReference>
<dbReference type="Proteomes" id="UP000246073">
    <property type="component" value="Unassembled WGS sequence"/>
</dbReference>
<gene>
    <name evidence="9" type="ORF">OHAE_5429</name>
</gene>